<dbReference type="InterPro" id="IPR044839">
    <property type="entry name" value="NDR1-like"/>
</dbReference>
<dbReference type="OMA" id="DNHMSAT"/>
<comment type="subcellular location">
    <subcellularLocation>
        <location evidence="1">Membrane</location>
        <topology evidence="1">Single-pass membrane protein</topology>
    </subcellularLocation>
</comment>
<keyword evidence="4 5" id="KW-0472">Membrane</keyword>
<keyword evidence="2 5" id="KW-0812">Transmembrane</keyword>
<dbReference type="PANTHER" id="PTHR31234">
    <property type="entry name" value="LATE EMBRYOGENESIS ABUNDANT (LEA) HYDROXYPROLINE-RICH GLYCOPROTEIN FAMILY"/>
    <property type="match status" value="1"/>
</dbReference>
<name>A0A5K0YQI9_9MAGN</name>
<evidence type="ECO:0000313" key="7">
    <source>
        <dbReference type="EMBL" id="VVV79284.1"/>
    </source>
</evidence>
<sequence length="206" mass="22986">MAGGAANSRVMSPGSRHHRRRVLRCIAVTALSIIVLIGLAVLIIWLVVQPSNVAYTLENAKVSNFNLSSQKLNATFALDMKVRNPNKRIEIAYESIDVTVWYDDQTIALGSISGFVQPRRNTTKLDAVAVADATPLQTKAWNDMKQQNSSKHEIDDVEVRLMSELRFKVGLWKSKKYRLKVSCWIKALPLGSSSRDIDSIDCDAEI</sequence>
<feature type="transmembrane region" description="Helical" evidence="5">
    <location>
        <begin position="21"/>
        <end position="48"/>
    </location>
</feature>
<dbReference type="OrthoDB" id="669838at2759"/>
<dbReference type="SUPFAM" id="SSF117070">
    <property type="entry name" value="LEA14-like"/>
    <property type="match status" value="1"/>
</dbReference>
<keyword evidence="3 5" id="KW-1133">Transmembrane helix</keyword>
<dbReference type="EMBL" id="LR721777">
    <property type="protein sequence ID" value="VVV79284.1"/>
    <property type="molecule type" value="Genomic_DNA"/>
</dbReference>
<evidence type="ECO:0000259" key="6">
    <source>
        <dbReference type="Pfam" id="PF03168"/>
    </source>
</evidence>
<evidence type="ECO:0000256" key="1">
    <source>
        <dbReference type="ARBA" id="ARBA00004167"/>
    </source>
</evidence>
<organism evidence="7">
    <name type="scientific">Nymphaea colorata</name>
    <name type="common">pocket water lily</name>
    <dbReference type="NCBI Taxonomy" id="210225"/>
    <lineage>
        <taxon>Eukaryota</taxon>
        <taxon>Viridiplantae</taxon>
        <taxon>Streptophyta</taxon>
        <taxon>Embryophyta</taxon>
        <taxon>Tracheophyta</taxon>
        <taxon>Spermatophyta</taxon>
        <taxon>Magnoliopsida</taxon>
        <taxon>Nymphaeales</taxon>
        <taxon>Nymphaeaceae</taxon>
        <taxon>Nymphaea</taxon>
    </lineage>
</organism>
<dbReference type="PANTHER" id="PTHR31234:SF39">
    <property type="entry name" value="HARPIN-INDUCED PROTEIN 1 CONTAINING PROTEIN, EXPRESSED"/>
    <property type="match status" value="1"/>
</dbReference>
<proteinExistence type="predicted"/>
<reference evidence="7" key="1">
    <citation type="submission" date="2019-09" db="EMBL/GenBank/DDBJ databases">
        <authorList>
            <person name="Zhang L."/>
        </authorList>
    </citation>
    <scope>NUCLEOTIDE SEQUENCE</scope>
</reference>
<evidence type="ECO:0000256" key="5">
    <source>
        <dbReference type="SAM" id="Phobius"/>
    </source>
</evidence>
<accession>A0A5K0YQI9</accession>
<dbReference type="Gramene" id="NC12G0188930.1">
    <property type="protein sequence ID" value="NC12G0188930.1:cds"/>
    <property type="gene ID" value="NC12G0188930"/>
</dbReference>
<dbReference type="AlphaFoldDB" id="A0A5K0YQI9"/>
<dbReference type="Pfam" id="PF03168">
    <property type="entry name" value="LEA_2"/>
    <property type="match status" value="1"/>
</dbReference>
<dbReference type="GO" id="GO:0098542">
    <property type="term" value="P:defense response to other organism"/>
    <property type="evidence" value="ECO:0007669"/>
    <property type="project" value="InterPro"/>
</dbReference>
<gene>
    <name evidence="7" type="ORF">NYM_LOCUS8777</name>
</gene>
<evidence type="ECO:0000256" key="3">
    <source>
        <dbReference type="ARBA" id="ARBA00022989"/>
    </source>
</evidence>
<evidence type="ECO:0000256" key="4">
    <source>
        <dbReference type="ARBA" id="ARBA00023136"/>
    </source>
</evidence>
<feature type="domain" description="Late embryogenesis abundant protein LEA-2 subgroup" evidence="6">
    <location>
        <begin position="80"/>
        <end position="183"/>
    </location>
</feature>
<dbReference type="InterPro" id="IPR004864">
    <property type="entry name" value="LEA_2"/>
</dbReference>
<dbReference type="GO" id="GO:0005886">
    <property type="term" value="C:plasma membrane"/>
    <property type="evidence" value="ECO:0007669"/>
    <property type="project" value="TreeGrafter"/>
</dbReference>
<evidence type="ECO:0000256" key="2">
    <source>
        <dbReference type="ARBA" id="ARBA00022692"/>
    </source>
</evidence>
<dbReference type="Gene3D" id="2.60.40.1820">
    <property type="match status" value="1"/>
</dbReference>
<protein>
    <recommendedName>
        <fullName evidence="6">Late embryogenesis abundant protein LEA-2 subgroup domain-containing protein</fullName>
    </recommendedName>
</protein>